<evidence type="ECO:0000256" key="4">
    <source>
        <dbReference type="ARBA" id="ARBA00022777"/>
    </source>
</evidence>
<dbReference type="AlphaFoldDB" id="A0A3A9ZS42"/>
<evidence type="ECO:0000256" key="1">
    <source>
        <dbReference type="ARBA" id="ARBA00000085"/>
    </source>
</evidence>
<dbReference type="InterPro" id="IPR003594">
    <property type="entry name" value="HATPase_dom"/>
</dbReference>
<gene>
    <name evidence="7" type="ORF">D7223_00125</name>
</gene>
<evidence type="ECO:0000256" key="2">
    <source>
        <dbReference type="ARBA" id="ARBA00012438"/>
    </source>
</evidence>
<accession>A0A3A9ZS42</accession>
<dbReference type="GO" id="GO:0000160">
    <property type="term" value="P:phosphorelay signal transduction system"/>
    <property type="evidence" value="ECO:0007669"/>
    <property type="project" value="UniProtKB-KW"/>
</dbReference>
<comment type="caution">
    <text evidence="7">The sequence shown here is derived from an EMBL/GenBank/DDBJ whole genome shotgun (WGS) entry which is preliminary data.</text>
</comment>
<keyword evidence="4" id="KW-0418">Kinase</keyword>
<reference evidence="7 8" key="1">
    <citation type="journal article" date="2004" name="Syst. Appl. Microbiol.">
        <title>Cryptoendolithic actinomycetes from antarctic sandstone rock samples: Micromonospora endolithica sp. nov. and two isolates related to Micromonospora coerulea Jensen 1932.</title>
        <authorList>
            <person name="Hirsch P."/>
            <person name="Mevs U."/>
            <person name="Kroppenstedt R.M."/>
            <person name="Schumann P."/>
            <person name="Stackebrandt E."/>
        </authorList>
    </citation>
    <scope>NUCLEOTIDE SEQUENCE [LARGE SCALE GENOMIC DNA]</scope>
    <source>
        <strain evidence="7 8">JCM 12677</strain>
    </source>
</reference>
<evidence type="ECO:0000256" key="5">
    <source>
        <dbReference type="ARBA" id="ARBA00023012"/>
    </source>
</evidence>
<dbReference type="Gene3D" id="3.30.565.10">
    <property type="entry name" value="Histidine kinase-like ATPase, C-terminal domain"/>
    <property type="match status" value="1"/>
</dbReference>
<keyword evidence="8" id="KW-1185">Reference proteome</keyword>
<comment type="catalytic activity">
    <reaction evidence="1">
        <text>ATP + protein L-histidine = ADP + protein N-phospho-L-histidine.</text>
        <dbReference type="EC" id="2.7.13.3"/>
    </reaction>
</comment>
<dbReference type="InterPro" id="IPR050482">
    <property type="entry name" value="Sensor_HK_TwoCompSys"/>
</dbReference>
<evidence type="ECO:0000313" key="7">
    <source>
        <dbReference type="EMBL" id="RKN50267.1"/>
    </source>
</evidence>
<dbReference type="Proteomes" id="UP000281726">
    <property type="component" value="Unassembled WGS sequence"/>
</dbReference>
<protein>
    <recommendedName>
        <fullName evidence="2">histidine kinase</fullName>
        <ecNumber evidence="2">2.7.13.3</ecNumber>
    </recommendedName>
</protein>
<feature type="domain" description="Histidine kinase/HSP90-like ATPase" evidence="6">
    <location>
        <begin position="26"/>
        <end position="108"/>
    </location>
</feature>
<dbReference type="PANTHER" id="PTHR24421">
    <property type="entry name" value="NITRATE/NITRITE SENSOR PROTEIN NARX-RELATED"/>
    <property type="match status" value="1"/>
</dbReference>
<evidence type="ECO:0000256" key="3">
    <source>
        <dbReference type="ARBA" id="ARBA00022679"/>
    </source>
</evidence>
<dbReference type="OrthoDB" id="4198152at2"/>
<keyword evidence="3" id="KW-0808">Transferase</keyword>
<keyword evidence="5" id="KW-0902">Two-component regulatory system</keyword>
<dbReference type="EC" id="2.7.13.3" evidence="2"/>
<evidence type="ECO:0000313" key="8">
    <source>
        <dbReference type="Proteomes" id="UP000281726"/>
    </source>
</evidence>
<dbReference type="CDD" id="cd16917">
    <property type="entry name" value="HATPase_UhpB-NarQ-NarX-like"/>
    <property type="match status" value="1"/>
</dbReference>
<name>A0A3A9ZS42_9ACTN</name>
<organism evidence="7 8">
    <name type="scientific">Micromonospora endolithica</name>
    <dbReference type="NCBI Taxonomy" id="230091"/>
    <lineage>
        <taxon>Bacteria</taxon>
        <taxon>Bacillati</taxon>
        <taxon>Actinomycetota</taxon>
        <taxon>Actinomycetes</taxon>
        <taxon>Micromonosporales</taxon>
        <taxon>Micromonosporaceae</taxon>
        <taxon>Micromonospora</taxon>
    </lineage>
</organism>
<sequence length="111" mass="11440">MHDTVFPADLDLMLNRRLGAPVEAAAYFAVAEAPANAGRHSGATRVHVTIADDGTALHITVRDDGHGGADPARGTGLLGIQRRLAAFDGELRVSSPAGGPTVLDMELPCAS</sequence>
<dbReference type="Pfam" id="PF02518">
    <property type="entry name" value="HATPase_c"/>
    <property type="match status" value="1"/>
</dbReference>
<dbReference type="PANTHER" id="PTHR24421:SF10">
    <property type="entry name" value="NITRATE_NITRITE SENSOR PROTEIN NARQ"/>
    <property type="match status" value="1"/>
</dbReference>
<dbReference type="RefSeq" id="WP_120723501.1">
    <property type="nucleotide sequence ID" value="NZ_RBAK01000001.1"/>
</dbReference>
<proteinExistence type="predicted"/>
<dbReference type="GO" id="GO:0004673">
    <property type="term" value="F:protein histidine kinase activity"/>
    <property type="evidence" value="ECO:0007669"/>
    <property type="project" value="UniProtKB-EC"/>
</dbReference>
<dbReference type="SUPFAM" id="SSF55874">
    <property type="entry name" value="ATPase domain of HSP90 chaperone/DNA topoisomerase II/histidine kinase"/>
    <property type="match status" value="1"/>
</dbReference>
<dbReference type="EMBL" id="RBAK01000001">
    <property type="protein sequence ID" value="RKN50267.1"/>
    <property type="molecule type" value="Genomic_DNA"/>
</dbReference>
<evidence type="ECO:0000259" key="6">
    <source>
        <dbReference type="Pfam" id="PF02518"/>
    </source>
</evidence>
<dbReference type="InterPro" id="IPR036890">
    <property type="entry name" value="HATPase_C_sf"/>
</dbReference>